<dbReference type="InterPro" id="IPR035979">
    <property type="entry name" value="RBD_domain_sf"/>
</dbReference>
<proteinExistence type="predicted"/>
<reference evidence="4" key="1">
    <citation type="journal article" date="2023" name="Plant J.">
        <title>Genome sequences and population genomics provide insights into the demographic history, inbreeding, and mutation load of two 'living fossil' tree species of Dipteronia.</title>
        <authorList>
            <person name="Feng Y."/>
            <person name="Comes H.P."/>
            <person name="Chen J."/>
            <person name="Zhu S."/>
            <person name="Lu R."/>
            <person name="Zhang X."/>
            <person name="Li P."/>
            <person name="Qiu J."/>
            <person name="Olsen K.M."/>
            <person name="Qiu Y."/>
        </authorList>
    </citation>
    <scope>NUCLEOTIDE SEQUENCE</scope>
    <source>
        <strain evidence="4">KIB01</strain>
    </source>
</reference>
<dbReference type="InterPro" id="IPR012677">
    <property type="entry name" value="Nucleotide-bd_a/b_plait_sf"/>
</dbReference>
<keyword evidence="2" id="KW-1133">Transmembrane helix</keyword>
<dbReference type="Gene3D" id="3.30.70.330">
    <property type="match status" value="1"/>
</dbReference>
<accession>A0AAD9TUQ7</accession>
<evidence type="ECO:0000313" key="4">
    <source>
        <dbReference type="EMBL" id="KAK2642594.1"/>
    </source>
</evidence>
<feature type="transmembrane region" description="Helical" evidence="2">
    <location>
        <begin position="463"/>
        <end position="481"/>
    </location>
</feature>
<organism evidence="4 5">
    <name type="scientific">Dipteronia dyeriana</name>
    <dbReference type="NCBI Taxonomy" id="168575"/>
    <lineage>
        <taxon>Eukaryota</taxon>
        <taxon>Viridiplantae</taxon>
        <taxon>Streptophyta</taxon>
        <taxon>Embryophyta</taxon>
        <taxon>Tracheophyta</taxon>
        <taxon>Spermatophyta</taxon>
        <taxon>Magnoliopsida</taxon>
        <taxon>eudicotyledons</taxon>
        <taxon>Gunneridae</taxon>
        <taxon>Pentapetalae</taxon>
        <taxon>rosids</taxon>
        <taxon>malvids</taxon>
        <taxon>Sapindales</taxon>
        <taxon>Sapindaceae</taxon>
        <taxon>Hippocastanoideae</taxon>
        <taxon>Acereae</taxon>
        <taxon>Dipteronia</taxon>
    </lineage>
</organism>
<comment type="caution">
    <text evidence="4">The sequence shown here is derived from an EMBL/GenBank/DDBJ whole genome shotgun (WGS) entry which is preliminary data.</text>
</comment>
<dbReference type="PROSITE" id="PS50102">
    <property type="entry name" value="RRM"/>
    <property type="match status" value="1"/>
</dbReference>
<dbReference type="EMBL" id="JANJYI010000007">
    <property type="protein sequence ID" value="KAK2642594.1"/>
    <property type="molecule type" value="Genomic_DNA"/>
</dbReference>
<evidence type="ECO:0000256" key="2">
    <source>
        <dbReference type="SAM" id="Phobius"/>
    </source>
</evidence>
<dbReference type="AlphaFoldDB" id="A0AAD9TUQ7"/>
<name>A0AAD9TUQ7_9ROSI</name>
<gene>
    <name evidence="4" type="ORF">Ddye_024357</name>
</gene>
<dbReference type="SMART" id="SM00360">
    <property type="entry name" value="RRM"/>
    <property type="match status" value="1"/>
</dbReference>
<dbReference type="InterPro" id="IPR000504">
    <property type="entry name" value="RRM_dom"/>
</dbReference>
<feature type="domain" description="RRM" evidence="3">
    <location>
        <begin position="68"/>
        <end position="145"/>
    </location>
</feature>
<dbReference type="Proteomes" id="UP001280121">
    <property type="component" value="Unassembled WGS sequence"/>
</dbReference>
<evidence type="ECO:0000256" key="1">
    <source>
        <dbReference type="PROSITE-ProRule" id="PRU00176"/>
    </source>
</evidence>
<evidence type="ECO:0000313" key="5">
    <source>
        <dbReference type="Proteomes" id="UP001280121"/>
    </source>
</evidence>
<sequence>MQEREADFSWVNRERKKYVKERKELETREWEVRGLDYGGGEMMRQKVRDIGSGFHEVGERRDFRENLFTIFLDNLNPKVDHRSLWEIFMKYGMVRDVFISSKKSARSSSFAFVRFESLKEATMVVKQTYGLAVHGWLLRTNVASYDWKNRKSSAQSGLVSKVGGVNVESLLVDYNTLHEGVWIKEKFWFCFLFDHKCPDKLEVVEDMSSFIISVVESRLSVDLQWLEKWLGLKMEDSIFVSNPPPDLEGGGKQLKTVGSLNPIRFIGQAVGVTLEKKVREIRDDRVKSGSDVQQCRLFQDINESRWERCSVQKFTSARGNNSDGDTLLSFSESKDSIKEDMDGKNSGQNVRSKVRGLSVVSFDIAKNERWKCDTILSKNHSMTLRSFNICSLSKIQNSGTNSNKVWNLEDKVTKVLEKSLSVCVPLLARFLCCVVSLLCFGFVELMWFWFPAAVGIDGVLKDSAGKLLCMFSVYVGVFVFCKDHGSIGLLPCA</sequence>
<keyword evidence="1" id="KW-0694">RNA-binding</keyword>
<dbReference type="GO" id="GO:0003723">
    <property type="term" value="F:RNA binding"/>
    <property type="evidence" value="ECO:0007669"/>
    <property type="project" value="UniProtKB-UniRule"/>
</dbReference>
<keyword evidence="2" id="KW-0812">Transmembrane</keyword>
<keyword evidence="5" id="KW-1185">Reference proteome</keyword>
<dbReference type="SUPFAM" id="SSF54928">
    <property type="entry name" value="RNA-binding domain, RBD"/>
    <property type="match status" value="1"/>
</dbReference>
<protein>
    <recommendedName>
        <fullName evidence="3">RRM domain-containing protein</fullName>
    </recommendedName>
</protein>
<keyword evidence="2" id="KW-0472">Membrane</keyword>
<evidence type="ECO:0000259" key="3">
    <source>
        <dbReference type="PROSITE" id="PS50102"/>
    </source>
</evidence>
<dbReference type="Pfam" id="PF00076">
    <property type="entry name" value="RRM_1"/>
    <property type="match status" value="1"/>
</dbReference>
<dbReference type="CDD" id="cd00590">
    <property type="entry name" value="RRM_SF"/>
    <property type="match status" value="1"/>
</dbReference>
<feature type="transmembrane region" description="Helical" evidence="2">
    <location>
        <begin position="426"/>
        <end position="451"/>
    </location>
</feature>